<evidence type="ECO:0000313" key="1">
    <source>
        <dbReference type="EMBL" id="QWS32573.1"/>
    </source>
</evidence>
<dbReference type="Proteomes" id="UP000681794">
    <property type="component" value="Chromosome"/>
</dbReference>
<proteinExistence type="predicted"/>
<name>A0ACD1E1E9_9MICO</name>
<keyword evidence="2" id="KW-1185">Reference proteome</keyword>
<dbReference type="EMBL" id="CP076544">
    <property type="protein sequence ID" value="QWS32573.1"/>
    <property type="molecule type" value="Genomic_DNA"/>
</dbReference>
<reference evidence="1" key="1">
    <citation type="submission" date="2021-06" db="EMBL/GenBank/DDBJ databases">
        <authorList>
            <person name="Ellington A.J."/>
            <person name="Bryan N.C."/>
            <person name="Christner B.C."/>
            <person name="Reisch C.R."/>
        </authorList>
    </citation>
    <scope>NUCLEOTIDE SEQUENCE</scope>
    <source>
        <strain evidence="1">L6-1</strain>
    </source>
</reference>
<evidence type="ECO:0000313" key="2">
    <source>
        <dbReference type="Proteomes" id="UP000681794"/>
    </source>
</evidence>
<sequence>MSGRTDGAVLRRLRVEVGLTLADLASRAEVGVRTIGDIERGVARRPQRATLEAIATALGAGPTDRNALLAIGRRQSSSTSAAPDVVDDFTGREHELRRILDRLGDDHTTVVVVSGGPGVGKSTLAAEALRVRGSRWLHVDLGGQSASPLSPLDVVRRLVSIATDGTEDAPTEFDAAASRWRALRDEHGHAVLLDDAADEAQVRPVLEASGPAAPVIVTARRLLAGLDAGLRVTVTPFEQQDGLALLERIVPDAAGHPSLSALAERCAGVPLALRIAGSRVAAPGADLDGFLRAIVTEEQRLAALHHGDRSVEAAFAVSYRALPASTARVFRSLAVIDGTTFDAWTGGAALGLGAETAEDALEDLVDLGLVEPRGGNRYRVHDLLRAFAGVQLVTEDGATARDARRSRLHSAVLGRLADAAGRFAPGAPSTNGADAPDAARRWIVGQVDHWWPAFRALVDAGDHTAVARTASELQWFSNLWPAWGHWCELFGDAVEAARRLDDRAAESRLLGLQTWAALMERGDRDGALELATAGLAAADTVDDDLLRANAEYHIAWAYLALRQPLLALPHIESAIDGNTRAGDDAALVQCRSMAGAALHLLGRHDEAIVAFRGVLDDLDRAPQGDPGMAFTRVVALEEIAKSANALGRWAEARDAADTGLAIAAGMPWDTGAARALRQRAEALLGSGSVAEALADAERAVALVDADRADAQALAVLGELRELVAQARRTTAAAPDPSTRAVDVAAQGVPGGGRQGTPEAD</sequence>
<protein>
    <submittedName>
        <fullName evidence="1">Helix-turn-helix domain-containing protein</fullName>
    </submittedName>
</protein>
<gene>
    <name evidence="1" type="ORF">KM842_09745</name>
</gene>
<organism evidence="1 2">
    <name type="scientific">Curtobacterium aetherium</name>
    <dbReference type="NCBI Taxonomy" id="2841594"/>
    <lineage>
        <taxon>Bacteria</taxon>
        <taxon>Bacillati</taxon>
        <taxon>Actinomycetota</taxon>
        <taxon>Actinomycetes</taxon>
        <taxon>Micrococcales</taxon>
        <taxon>Microbacteriaceae</taxon>
        <taxon>Curtobacterium</taxon>
    </lineage>
</organism>
<accession>A0ACD1E1E9</accession>